<dbReference type="NCBIfam" id="TIGR01167">
    <property type="entry name" value="LPXTG_anchor"/>
    <property type="match status" value="1"/>
</dbReference>
<protein>
    <submittedName>
        <fullName evidence="4">LPXTG-motif cell wall anchor domain-containing protein</fullName>
    </submittedName>
</protein>
<dbReference type="RefSeq" id="WP_091553403.1">
    <property type="nucleotide sequence ID" value="NZ_FNPH01000002.1"/>
</dbReference>
<feature type="transmembrane region" description="Helical" evidence="2">
    <location>
        <begin position="231"/>
        <end position="253"/>
    </location>
</feature>
<organism evidence="4 5">
    <name type="scientific">Micromonospora pattaloongensis</name>
    <dbReference type="NCBI Taxonomy" id="405436"/>
    <lineage>
        <taxon>Bacteria</taxon>
        <taxon>Bacillati</taxon>
        <taxon>Actinomycetota</taxon>
        <taxon>Actinomycetes</taxon>
        <taxon>Micromonosporales</taxon>
        <taxon>Micromonosporaceae</taxon>
        <taxon>Micromonospora</taxon>
    </lineage>
</organism>
<keyword evidence="5" id="KW-1185">Reference proteome</keyword>
<feature type="compositionally biased region" description="Gly residues" evidence="1">
    <location>
        <begin position="198"/>
        <end position="219"/>
    </location>
</feature>
<proteinExistence type="predicted"/>
<feature type="signal peptide" evidence="3">
    <location>
        <begin position="1"/>
        <end position="29"/>
    </location>
</feature>
<evidence type="ECO:0000256" key="3">
    <source>
        <dbReference type="SAM" id="SignalP"/>
    </source>
</evidence>
<gene>
    <name evidence="4" type="ORF">SAMN05444365_102306</name>
</gene>
<evidence type="ECO:0000313" key="5">
    <source>
        <dbReference type="Proteomes" id="UP000242415"/>
    </source>
</evidence>
<keyword evidence="2" id="KW-0812">Transmembrane</keyword>
<evidence type="ECO:0000256" key="2">
    <source>
        <dbReference type="SAM" id="Phobius"/>
    </source>
</evidence>
<keyword evidence="3" id="KW-0732">Signal</keyword>
<reference evidence="5" key="1">
    <citation type="submission" date="2016-10" db="EMBL/GenBank/DDBJ databases">
        <authorList>
            <person name="Varghese N."/>
            <person name="Submissions S."/>
        </authorList>
    </citation>
    <scope>NUCLEOTIDE SEQUENCE [LARGE SCALE GENOMIC DNA]</scope>
    <source>
        <strain evidence="5">DSM 45245</strain>
    </source>
</reference>
<keyword evidence="2" id="KW-0472">Membrane</keyword>
<feature type="region of interest" description="Disordered" evidence="1">
    <location>
        <begin position="178"/>
        <end position="223"/>
    </location>
</feature>
<dbReference type="AlphaFoldDB" id="A0A1H3JZ42"/>
<dbReference type="OrthoDB" id="3826315at2"/>
<evidence type="ECO:0000256" key="1">
    <source>
        <dbReference type="SAM" id="MobiDB-lite"/>
    </source>
</evidence>
<sequence length="263" mass="27252">MRQHRLSMPALISAAGVTAALALATPAWAATTVPAHRYGVTAATPGNPPGANGTVKIDGFPYDDANNNEPHVTCEFRVEFFNFDAGERADLILEAQPPSGDFVEVARLNDQLVSDDDATGGSVRRDPDAYFQFSANDLDLGKATPHPKQGYHLRLTVDRKNHPEWTEKHKVFWLQPCAGGAEDSTDEPGATAPPSGDGQVGGDAGAENGGEGGGNAGGEGADDGELPITGAAVGGFIALGAALVAGGGALMFVRRRRSVTFTS</sequence>
<keyword evidence="2" id="KW-1133">Transmembrane helix</keyword>
<accession>A0A1H3JZ42</accession>
<evidence type="ECO:0000313" key="4">
    <source>
        <dbReference type="EMBL" id="SDY45213.1"/>
    </source>
</evidence>
<name>A0A1H3JZ42_9ACTN</name>
<dbReference type="EMBL" id="FNPH01000002">
    <property type="protein sequence ID" value="SDY45213.1"/>
    <property type="molecule type" value="Genomic_DNA"/>
</dbReference>
<feature type="chain" id="PRO_5017430477" evidence="3">
    <location>
        <begin position="30"/>
        <end position="263"/>
    </location>
</feature>
<dbReference type="STRING" id="405436.SAMN05444365_102306"/>
<dbReference type="Proteomes" id="UP000242415">
    <property type="component" value="Unassembled WGS sequence"/>
</dbReference>